<feature type="compositionally biased region" description="Basic and acidic residues" evidence="7">
    <location>
        <begin position="1"/>
        <end position="22"/>
    </location>
</feature>
<evidence type="ECO:0000256" key="4">
    <source>
        <dbReference type="ARBA" id="ARBA00022801"/>
    </source>
</evidence>
<organism evidence="9 10">
    <name type="scientific">Natronococcus amylolyticus DSM 10524</name>
    <dbReference type="NCBI Taxonomy" id="1227497"/>
    <lineage>
        <taxon>Archaea</taxon>
        <taxon>Methanobacteriati</taxon>
        <taxon>Methanobacteriota</taxon>
        <taxon>Stenosarchaea group</taxon>
        <taxon>Halobacteria</taxon>
        <taxon>Halobacteriales</taxon>
        <taxon>Natrialbaceae</taxon>
        <taxon>Natronococcus</taxon>
    </lineage>
</organism>
<feature type="region of interest" description="Disordered" evidence="7">
    <location>
        <begin position="558"/>
        <end position="577"/>
    </location>
</feature>
<dbReference type="SMART" id="SM00631">
    <property type="entry name" value="Zn_pept"/>
    <property type="match status" value="1"/>
</dbReference>
<dbReference type="RefSeq" id="WP_005558672.1">
    <property type="nucleotide sequence ID" value="NZ_AOIB01000034.1"/>
</dbReference>
<gene>
    <name evidence="9" type="ORF">C491_17864</name>
</gene>
<dbReference type="GO" id="GO:0006508">
    <property type="term" value="P:proteolysis"/>
    <property type="evidence" value="ECO:0007669"/>
    <property type="project" value="UniProtKB-KW"/>
</dbReference>
<keyword evidence="4" id="KW-0378">Hydrolase</keyword>
<comment type="similarity">
    <text evidence="2">Belongs to the peptidase M14 family.</text>
</comment>
<feature type="region of interest" description="Disordered" evidence="7">
    <location>
        <begin position="1"/>
        <end position="34"/>
    </location>
</feature>
<dbReference type="OrthoDB" id="202058at2157"/>
<dbReference type="PATRIC" id="fig|1227497.3.peg.3636"/>
<dbReference type="PANTHER" id="PTHR11705:SF143">
    <property type="entry name" value="SLL0236 PROTEIN"/>
    <property type="match status" value="1"/>
</dbReference>
<keyword evidence="3" id="KW-0645">Protease</keyword>
<protein>
    <submittedName>
        <fullName evidence="9">Peptidase M14 carboxypeptidase A</fullName>
    </submittedName>
</protein>
<dbReference type="GO" id="GO:0008270">
    <property type="term" value="F:zinc ion binding"/>
    <property type="evidence" value="ECO:0007669"/>
    <property type="project" value="InterPro"/>
</dbReference>
<feature type="domain" description="Peptidase M14" evidence="8">
    <location>
        <begin position="191"/>
        <end position="424"/>
    </location>
</feature>
<dbReference type="InterPro" id="IPR000834">
    <property type="entry name" value="Peptidase_M14"/>
</dbReference>
<evidence type="ECO:0000256" key="2">
    <source>
        <dbReference type="ARBA" id="ARBA00005988"/>
    </source>
</evidence>
<sequence length="948" mass="104910">MASRKSQDKRGESYEESDRYTYEEATELEPDAFTGGGVTRRTFLSVAAATGAALALPSVVAGDVTHDSMTDEAQFAVNATPEEYEVHLVLEFTDTTALSAFEGEFCEPGWDIETESAPPKAVVREEPTPAAHAYLTAQELETVLEDVVDSDSVEHIDHSIGANPFWKLDDWPEDDTYSDRVFPAVEDARDYMNNAESYAGLSYLQEQYPDRLNVREVGQSPGWENVRTGDETDPQDVFLVEVTNDVQDRESFEAKEKAIYEVNIHGRERAGEETGTRYIEDLVTGNADQTELLDEIAILFLFVNPDGYFSRLPELVDPEYLEFTRGNASSNDTNRQYPTIGWVDPNNYPGEPEDAPEEYYDIVPDAIATVEFLRQYENVRYLVDYHQMGTREEFDFVWNLEANAQRDHRGVHLLEESNVRVGERMEAELGALDGFEADVERALEDWFDEPDQELQNLFDYGTVDDTLGYNISGGLLDWAGQPREDGGLDAIAVVPEMVFAGGGEEWFPYMHRHLETAYRIQMEVFAELTAADVDATLDTGGQDVAYVASDELTRSSADLTHTDESPGHEAGPGHETPVEITREQADVLPGFDGRIEEVVHPQTRCLSVHVEPADDADGVVEIVNPDGDVVRKLDTDELGHSECCHSGNTEFYISDPPEGTWVIKFDGDGEVTVEVVIIDSDDEHLDPEEIMGFYQREYSANPMEFFAELDEFVEDGEIDGLTVDEVRSRDLLDGKDRQYDTLVVSGEMACEDPSYVGAVEAFVEAGGDLVLTDAGVRLLAALDVGDAADISEGDIDSFGLTFVNVYNRDLDHPLLEGVRDIQHELWKAPQVGYTPDEDDQPVYAVDEEAFEAAGGTIVGTFGDDDEAEDLSGVGLGTLAIGDCTIYVIASVLPPANQEYLHQFGMADHAVSTMGHTVLCNAIGGEQRRYVDGELVASVGEPRSERSTD</sequence>
<evidence type="ECO:0000256" key="7">
    <source>
        <dbReference type="SAM" id="MobiDB-lite"/>
    </source>
</evidence>
<keyword evidence="9" id="KW-0121">Carboxypeptidase</keyword>
<dbReference type="SUPFAM" id="SSF53187">
    <property type="entry name" value="Zn-dependent exopeptidases"/>
    <property type="match status" value="1"/>
</dbReference>
<evidence type="ECO:0000256" key="5">
    <source>
        <dbReference type="ARBA" id="ARBA00022833"/>
    </source>
</evidence>
<dbReference type="AlphaFoldDB" id="L9X2K0"/>
<dbReference type="PANTHER" id="PTHR11705">
    <property type="entry name" value="PROTEASE FAMILY M14 CARBOXYPEPTIDASE A,B"/>
    <property type="match status" value="1"/>
</dbReference>
<keyword evidence="5" id="KW-0862">Zinc</keyword>
<keyword evidence="10" id="KW-1185">Reference proteome</keyword>
<evidence type="ECO:0000259" key="8">
    <source>
        <dbReference type="SMART" id="SM00631"/>
    </source>
</evidence>
<comment type="cofactor">
    <cofactor evidence="1">
        <name>Zn(2+)</name>
        <dbReference type="ChEBI" id="CHEBI:29105"/>
    </cofactor>
</comment>
<dbReference type="EMBL" id="AOIB01000034">
    <property type="protein sequence ID" value="ELY54818.1"/>
    <property type="molecule type" value="Genomic_DNA"/>
</dbReference>
<evidence type="ECO:0000256" key="6">
    <source>
        <dbReference type="ARBA" id="ARBA00023049"/>
    </source>
</evidence>
<dbReference type="PROSITE" id="PS51318">
    <property type="entry name" value="TAT"/>
    <property type="match status" value="1"/>
</dbReference>
<dbReference type="GO" id="GO:0004181">
    <property type="term" value="F:metallocarboxypeptidase activity"/>
    <property type="evidence" value="ECO:0007669"/>
    <property type="project" value="InterPro"/>
</dbReference>
<comment type="caution">
    <text evidence="9">The sequence shown here is derived from an EMBL/GenBank/DDBJ whole genome shotgun (WGS) entry which is preliminary data.</text>
</comment>
<evidence type="ECO:0000313" key="10">
    <source>
        <dbReference type="Proteomes" id="UP000011688"/>
    </source>
</evidence>
<accession>L9X2K0</accession>
<dbReference type="eggNOG" id="arCOG11394">
    <property type="taxonomic scope" value="Archaea"/>
</dbReference>
<dbReference type="Proteomes" id="UP000011688">
    <property type="component" value="Unassembled WGS sequence"/>
</dbReference>
<evidence type="ECO:0000313" key="9">
    <source>
        <dbReference type="EMBL" id="ELY54818.1"/>
    </source>
</evidence>
<name>L9X2K0_9EURY</name>
<evidence type="ECO:0000256" key="1">
    <source>
        <dbReference type="ARBA" id="ARBA00001947"/>
    </source>
</evidence>
<dbReference type="Pfam" id="PF00246">
    <property type="entry name" value="Peptidase_M14"/>
    <property type="match status" value="1"/>
</dbReference>
<proteinExistence type="inferred from homology"/>
<dbReference type="Gene3D" id="3.40.630.10">
    <property type="entry name" value="Zn peptidases"/>
    <property type="match status" value="1"/>
</dbReference>
<dbReference type="InterPro" id="IPR006311">
    <property type="entry name" value="TAT_signal"/>
</dbReference>
<dbReference type="SUPFAM" id="SSF52317">
    <property type="entry name" value="Class I glutamine amidotransferase-like"/>
    <property type="match status" value="1"/>
</dbReference>
<reference evidence="9 10" key="1">
    <citation type="journal article" date="2014" name="PLoS Genet.">
        <title>Phylogenetically driven sequencing of extremely halophilic archaea reveals strategies for static and dynamic osmo-response.</title>
        <authorList>
            <person name="Becker E.A."/>
            <person name="Seitzer P.M."/>
            <person name="Tritt A."/>
            <person name="Larsen D."/>
            <person name="Krusor M."/>
            <person name="Yao A.I."/>
            <person name="Wu D."/>
            <person name="Madern D."/>
            <person name="Eisen J.A."/>
            <person name="Darling A.E."/>
            <person name="Facciotti M.T."/>
        </authorList>
    </citation>
    <scope>NUCLEOTIDE SEQUENCE [LARGE SCALE GENOMIC DNA]</scope>
    <source>
        <strain evidence="9 10">DSM 10524</strain>
    </source>
</reference>
<dbReference type="InterPro" id="IPR029062">
    <property type="entry name" value="Class_I_gatase-like"/>
</dbReference>
<keyword evidence="6" id="KW-0482">Metalloprotease</keyword>
<dbReference type="GO" id="GO:0005615">
    <property type="term" value="C:extracellular space"/>
    <property type="evidence" value="ECO:0007669"/>
    <property type="project" value="TreeGrafter"/>
</dbReference>
<evidence type="ECO:0000256" key="3">
    <source>
        <dbReference type="ARBA" id="ARBA00022670"/>
    </source>
</evidence>